<dbReference type="EMBL" id="BMOY01000037">
    <property type="protein sequence ID" value="GGJ11237.1"/>
    <property type="molecule type" value="Genomic_DNA"/>
</dbReference>
<keyword evidence="3" id="KW-1185">Reference proteome</keyword>
<sequence>MTEQHGRNLHPAQPDALGPHLADSEEDILFHRVIELKFDTTLDVTRVCRPKFVPHAL</sequence>
<feature type="region of interest" description="Disordered" evidence="1">
    <location>
        <begin position="1"/>
        <end position="20"/>
    </location>
</feature>
<proteinExistence type="predicted"/>
<dbReference type="AlphaFoldDB" id="A0A917NNL3"/>
<comment type="caution">
    <text evidence="2">The sequence shown here is derived from an EMBL/GenBank/DDBJ whole genome shotgun (WGS) entry which is preliminary data.</text>
</comment>
<dbReference type="RefSeq" id="WP_188882928.1">
    <property type="nucleotide sequence ID" value="NZ_BMOY01000037.1"/>
</dbReference>
<reference evidence="2" key="2">
    <citation type="submission" date="2020-09" db="EMBL/GenBank/DDBJ databases">
        <authorList>
            <person name="Sun Q."/>
            <person name="Ohkuma M."/>
        </authorList>
    </citation>
    <scope>NUCLEOTIDE SEQUENCE</scope>
    <source>
        <strain evidence="2">JCM 18487</strain>
    </source>
</reference>
<name>A0A917NNL3_9BACL</name>
<gene>
    <name evidence="2" type="ORF">GCM10010885_20670</name>
</gene>
<organism evidence="2 3">
    <name type="scientific">Alicyclobacillus cellulosilyticus</name>
    <dbReference type="NCBI Taxonomy" id="1003997"/>
    <lineage>
        <taxon>Bacteria</taxon>
        <taxon>Bacillati</taxon>
        <taxon>Bacillota</taxon>
        <taxon>Bacilli</taxon>
        <taxon>Bacillales</taxon>
        <taxon>Alicyclobacillaceae</taxon>
        <taxon>Alicyclobacillus</taxon>
    </lineage>
</organism>
<evidence type="ECO:0000313" key="3">
    <source>
        <dbReference type="Proteomes" id="UP000637695"/>
    </source>
</evidence>
<evidence type="ECO:0000313" key="2">
    <source>
        <dbReference type="EMBL" id="GGJ11237.1"/>
    </source>
</evidence>
<accession>A0A917NNL3</accession>
<reference evidence="2" key="1">
    <citation type="journal article" date="2014" name="Int. J. Syst. Evol. Microbiol.">
        <title>Complete genome sequence of Corynebacterium casei LMG S-19264T (=DSM 44701T), isolated from a smear-ripened cheese.</title>
        <authorList>
            <consortium name="US DOE Joint Genome Institute (JGI-PGF)"/>
            <person name="Walter F."/>
            <person name="Albersmeier A."/>
            <person name="Kalinowski J."/>
            <person name="Ruckert C."/>
        </authorList>
    </citation>
    <scope>NUCLEOTIDE SEQUENCE</scope>
    <source>
        <strain evidence="2">JCM 18487</strain>
    </source>
</reference>
<evidence type="ECO:0000256" key="1">
    <source>
        <dbReference type="SAM" id="MobiDB-lite"/>
    </source>
</evidence>
<dbReference type="Proteomes" id="UP000637695">
    <property type="component" value="Unassembled WGS sequence"/>
</dbReference>
<protein>
    <submittedName>
        <fullName evidence="2">Uncharacterized protein</fullName>
    </submittedName>
</protein>